<reference evidence="1" key="1">
    <citation type="submission" date="2023-05" db="EMBL/GenBank/DDBJ databases">
        <title>Nepenthes gracilis genome sequencing.</title>
        <authorList>
            <person name="Fukushima K."/>
        </authorList>
    </citation>
    <scope>NUCLEOTIDE SEQUENCE</scope>
    <source>
        <strain evidence="1">SING2019-196</strain>
    </source>
</reference>
<gene>
    <name evidence="1" type="ORF">Nepgr_002200</name>
</gene>
<keyword evidence="2" id="KW-1185">Reference proteome</keyword>
<organism evidence="1 2">
    <name type="scientific">Nepenthes gracilis</name>
    <name type="common">Slender pitcher plant</name>
    <dbReference type="NCBI Taxonomy" id="150966"/>
    <lineage>
        <taxon>Eukaryota</taxon>
        <taxon>Viridiplantae</taxon>
        <taxon>Streptophyta</taxon>
        <taxon>Embryophyta</taxon>
        <taxon>Tracheophyta</taxon>
        <taxon>Spermatophyta</taxon>
        <taxon>Magnoliopsida</taxon>
        <taxon>eudicotyledons</taxon>
        <taxon>Gunneridae</taxon>
        <taxon>Pentapetalae</taxon>
        <taxon>Caryophyllales</taxon>
        <taxon>Nepenthaceae</taxon>
        <taxon>Nepenthes</taxon>
    </lineage>
</organism>
<protein>
    <submittedName>
        <fullName evidence="1">Uncharacterized protein</fullName>
    </submittedName>
</protein>
<name>A0AAD3P6G1_NEPGR</name>
<proteinExistence type="predicted"/>
<dbReference type="Proteomes" id="UP001279734">
    <property type="component" value="Unassembled WGS sequence"/>
</dbReference>
<evidence type="ECO:0000313" key="2">
    <source>
        <dbReference type="Proteomes" id="UP001279734"/>
    </source>
</evidence>
<sequence>MTTEEILGPTISQDVLNMAVEKTFYPKALQSSKPNTTEQIPSSEGLTKYIVLYFHGNLCTLRQGWIEFDTRVTSHKVQFAAVPIGHGIFRRIGQYMDISLSVMSEDERGAGTCILCLPESV</sequence>
<dbReference type="EMBL" id="BSYO01000002">
    <property type="protein sequence ID" value="GMH00361.1"/>
    <property type="molecule type" value="Genomic_DNA"/>
</dbReference>
<accession>A0AAD3P6G1</accession>
<comment type="caution">
    <text evidence="1">The sequence shown here is derived from an EMBL/GenBank/DDBJ whole genome shotgun (WGS) entry which is preliminary data.</text>
</comment>
<evidence type="ECO:0000313" key="1">
    <source>
        <dbReference type="EMBL" id="GMH00361.1"/>
    </source>
</evidence>
<dbReference type="AlphaFoldDB" id="A0AAD3P6G1"/>